<protein>
    <submittedName>
        <fullName evidence="2">Uncharacterized protein</fullName>
    </submittedName>
</protein>
<reference evidence="2 3" key="1">
    <citation type="submission" date="2014-03" db="EMBL/GenBank/DDBJ databases">
        <title>Draft genome of the hookworm Oesophagostomum dentatum.</title>
        <authorList>
            <person name="Mitreva M."/>
        </authorList>
    </citation>
    <scope>NUCLEOTIDE SEQUENCE [LARGE SCALE GENOMIC DNA]</scope>
    <source>
        <strain evidence="2 3">OD-Hann</strain>
    </source>
</reference>
<dbReference type="AlphaFoldDB" id="A0A0B1TDL5"/>
<keyword evidence="3" id="KW-1185">Reference proteome</keyword>
<proteinExistence type="predicted"/>
<evidence type="ECO:0000313" key="2">
    <source>
        <dbReference type="EMBL" id="KHJ93465.1"/>
    </source>
</evidence>
<sequence length="130" mass="14520">MNHFQGDKDSNKKLQEERKLVASAIGSLVNSPLNDSNYDEYINELAKSLKSALNESGKKNKKERSKDHSSDNSKEPLEKMQAEIDNYRSAFSCLSALLTEIEAGVQERESFYKDKVASLESALEKAVSVC</sequence>
<gene>
    <name evidence="2" type="ORF">OESDEN_06624</name>
</gene>
<dbReference type="EMBL" id="KN550760">
    <property type="protein sequence ID" value="KHJ93465.1"/>
    <property type="molecule type" value="Genomic_DNA"/>
</dbReference>
<evidence type="ECO:0000313" key="3">
    <source>
        <dbReference type="Proteomes" id="UP000053660"/>
    </source>
</evidence>
<name>A0A0B1TDL5_OESDE</name>
<dbReference type="Proteomes" id="UP000053660">
    <property type="component" value="Unassembled WGS sequence"/>
</dbReference>
<dbReference type="OrthoDB" id="5875463at2759"/>
<organism evidence="2 3">
    <name type="scientific">Oesophagostomum dentatum</name>
    <name type="common">Nodular worm</name>
    <dbReference type="NCBI Taxonomy" id="61180"/>
    <lineage>
        <taxon>Eukaryota</taxon>
        <taxon>Metazoa</taxon>
        <taxon>Ecdysozoa</taxon>
        <taxon>Nematoda</taxon>
        <taxon>Chromadorea</taxon>
        <taxon>Rhabditida</taxon>
        <taxon>Rhabditina</taxon>
        <taxon>Rhabditomorpha</taxon>
        <taxon>Strongyloidea</taxon>
        <taxon>Strongylidae</taxon>
        <taxon>Oesophagostomum</taxon>
    </lineage>
</organism>
<feature type="compositionally biased region" description="Basic and acidic residues" evidence="1">
    <location>
        <begin position="64"/>
        <end position="79"/>
    </location>
</feature>
<feature type="region of interest" description="Disordered" evidence="1">
    <location>
        <begin position="53"/>
        <end position="79"/>
    </location>
</feature>
<evidence type="ECO:0000256" key="1">
    <source>
        <dbReference type="SAM" id="MobiDB-lite"/>
    </source>
</evidence>
<accession>A0A0B1TDL5</accession>